<dbReference type="PANTHER" id="PTHR43273:SF8">
    <property type="entry name" value="RADICAL SAM DOMAIN PROTEIN"/>
    <property type="match status" value="1"/>
</dbReference>
<dbReference type="GO" id="GO:0016491">
    <property type="term" value="F:oxidoreductase activity"/>
    <property type="evidence" value="ECO:0007669"/>
    <property type="project" value="InterPro"/>
</dbReference>
<dbReference type="AlphaFoldDB" id="A0A420EP36"/>
<dbReference type="SFLD" id="SFLDG01072">
    <property type="entry name" value="dehydrogenase_like"/>
    <property type="match status" value="1"/>
</dbReference>
<dbReference type="InterPro" id="IPR058240">
    <property type="entry name" value="rSAM_sf"/>
</dbReference>
<organism evidence="7 8">
    <name type="scientific">Altericroceibacterium spongiae</name>
    <dbReference type="NCBI Taxonomy" id="2320269"/>
    <lineage>
        <taxon>Bacteria</taxon>
        <taxon>Pseudomonadati</taxon>
        <taxon>Pseudomonadota</taxon>
        <taxon>Alphaproteobacteria</taxon>
        <taxon>Sphingomonadales</taxon>
        <taxon>Erythrobacteraceae</taxon>
        <taxon>Altericroceibacterium</taxon>
    </lineage>
</organism>
<dbReference type="CDD" id="cd01335">
    <property type="entry name" value="Radical_SAM"/>
    <property type="match status" value="1"/>
</dbReference>
<keyword evidence="5" id="KW-0411">Iron-sulfur</keyword>
<gene>
    <name evidence="7" type="ORF">D6851_04180</name>
</gene>
<keyword evidence="3" id="KW-0479">Metal-binding</keyword>
<proteinExistence type="predicted"/>
<dbReference type="InterPro" id="IPR013785">
    <property type="entry name" value="Aldolase_TIM"/>
</dbReference>
<protein>
    <submittedName>
        <fullName evidence="7">Radical SAM protein</fullName>
    </submittedName>
</protein>
<keyword evidence="4" id="KW-0408">Iron</keyword>
<evidence type="ECO:0000256" key="3">
    <source>
        <dbReference type="ARBA" id="ARBA00022723"/>
    </source>
</evidence>
<dbReference type="SFLD" id="SFLDS00029">
    <property type="entry name" value="Radical_SAM"/>
    <property type="match status" value="1"/>
</dbReference>
<evidence type="ECO:0000313" key="7">
    <source>
        <dbReference type="EMBL" id="RKF22434.1"/>
    </source>
</evidence>
<dbReference type="EMBL" id="RAPF01000002">
    <property type="protein sequence ID" value="RKF22434.1"/>
    <property type="molecule type" value="Genomic_DNA"/>
</dbReference>
<evidence type="ECO:0000256" key="2">
    <source>
        <dbReference type="ARBA" id="ARBA00022691"/>
    </source>
</evidence>
<comment type="caution">
    <text evidence="7">The sequence shown here is derived from an EMBL/GenBank/DDBJ whole genome shotgun (WGS) entry which is preliminary data.</text>
</comment>
<feature type="domain" description="Radical SAM core" evidence="6">
    <location>
        <begin position="1"/>
        <end position="232"/>
    </location>
</feature>
<dbReference type="InterPro" id="IPR023867">
    <property type="entry name" value="Sulphatase_maturase_rSAM"/>
</dbReference>
<dbReference type="Pfam" id="PF04055">
    <property type="entry name" value="Radical_SAM"/>
    <property type="match status" value="1"/>
</dbReference>
<dbReference type="InterPro" id="IPR007197">
    <property type="entry name" value="rSAM"/>
</dbReference>
<evidence type="ECO:0000259" key="6">
    <source>
        <dbReference type="PROSITE" id="PS51918"/>
    </source>
</evidence>
<keyword evidence="2" id="KW-0949">S-adenosyl-L-methionine</keyword>
<evidence type="ECO:0000256" key="5">
    <source>
        <dbReference type="ARBA" id="ARBA00023014"/>
    </source>
</evidence>
<evidence type="ECO:0000256" key="4">
    <source>
        <dbReference type="ARBA" id="ARBA00023004"/>
    </source>
</evidence>
<dbReference type="SUPFAM" id="SSF102114">
    <property type="entry name" value="Radical SAM enzymes"/>
    <property type="match status" value="1"/>
</dbReference>
<name>A0A420EP36_9SPHN</name>
<sequence>MIVLQGTPLCNLNCTYCDLSPASRKLSHRMPIPMIGKLFSQIKQLELLADEVSIVWHSGEPLSLPPEYYDEAINLVLALNNDDAGTPARITFDFQTNATLIDHKWCEFFQRHRDHLRLGVSCDGPRELHDPLRVNWSGRGSHTQAVRGMDLLAEHGIKFNAIAVVTAETLAQPQEFFDFFLDRADDLTDFHFNILANHADGGPTIGYSRNDTRKYSEFYRTMLSLAQSAKGRNLPVRNFSQTLGRIRAATAPQPAEFLRAGTAPLRQLNCDARGEITTFYAGLSAEFLADHYGDGKGLSLGNIEEQTLAKMLGGHKLERMMDDFGKSHRHCAQTCDYHAMCPGGFELTQLVENGAFASGETTECVIHVKTLTDAVASFVSAQLRQPA</sequence>
<dbReference type="PANTHER" id="PTHR43273">
    <property type="entry name" value="ANAEROBIC SULFATASE-MATURATING ENZYME HOMOLOG ASLB-RELATED"/>
    <property type="match status" value="1"/>
</dbReference>
<dbReference type="SFLD" id="SFLDG01386">
    <property type="entry name" value="main_SPASM_domain-containing"/>
    <property type="match status" value="1"/>
</dbReference>
<dbReference type="Proteomes" id="UP000284395">
    <property type="component" value="Unassembled WGS sequence"/>
</dbReference>
<dbReference type="GO" id="GO:0046872">
    <property type="term" value="F:metal ion binding"/>
    <property type="evidence" value="ECO:0007669"/>
    <property type="project" value="UniProtKB-KW"/>
</dbReference>
<evidence type="ECO:0000256" key="1">
    <source>
        <dbReference type="ARBA" id="ARBA00001966"/>
    </source>
</evidence>
<reference evidence="7 8" key="1">
    <citation type="submission" date="2018-09" db="EMBL/GenBank/DDBJ databases">
        <title>Altererythrobacter spongiae sp. nov., isolated from a marine sponge.</title>
        <authorList>
            <person name="Zhuang L."/>
            <person name="Luo L."/>
        </authorList>
    </citation>
    <scope>NUCLEOTIDE SEQUENCE [LARGE SCALE GENOMIC DNA]</scope>
    <source>
        <strain evidence="7 8">HN-Y73</strain>
    </source>
</reference>
<dbReference type="PROSITE" id="PS51918">
    <property type="entry name" value="RADICAL_SAM"/>
    <property type="match status" value="1"/>
</dbReference>
<evidence type="ECO:0000313" key="8">
    <source>
        <dbReference type="Proteomes" id="UP000284395"/>
    </source>
</evidence>
<accession>A0A420EP36</accession>
<dbReference type="GO" id="GO:0051536">
    <property type="term" value="F:iron-sulfur cluster binding"/>
    <property type="evidence" value="ECO:0007669"/>
    <property type="project" value="UniProtKB-KW"/>
</dbReference>
<comment type="cofactor">
    <cofactor evidence="1">
        <name>[4Fe-4S] cluster</name>
        <dbReference type="ChEBI" id="CHEBI:49883"/>
    </cofactor>
</comment>
<keyword evidence="8" id="KW-1185">Reference proteome</keyword>
<dbReference type="Gene3D" id="3.20.20.70">
    <property type="entry name" value="Aldolase class I"/>
    <property type="match status" value="1"/>
</dbReference>
<dbReference type="SFLD" id="SFLDG01067">
    <property type="entry name" value="SPASM/twitch_domain_containing"/>
    <property type="match status" value="1"/>
</dbReference>